<feature type="region of interest" description="Disordered" evidence="1">
    <location>
        <begin position="196"/>
        <end position="237"/>
    </location>
</feature>
<dbReference type="EMBL" id="MU005770">
    <property type="protein sequence ID" value="KAF2709244.1"/>
    <property type="molecule type" value="Genomic_DNA"/>
</dbReference>
<keyword evidence="3" id="KW-1185">Reference proteome</keyword>
<evidence type="ECO:0000256" key="1">
    <source>
        <dbReference type="SAM" id="MobiDB-lite"/>
    </source>
</evidence>
<dbReference type="AlphaFoldDB" id="A0A6G1K8V2"/>
<proteinExistence type="predicted"/>
<gene>
    <name evidence="2" type="ORF">K504DRAFT_455003</name>
</gene>
<accession>A0A6G1K8V2</accession>
<dbReference type="Proteomes" id="UP000799428">
    <property type="component" value="Unassembled WGS sequence"/>
</dbReference>
<name>A0A6G1K8V2_9PLEO</name>
<feature type="compositionally biased region" description="Basic and acidic residues" evidence="1">
    <location>
        <begin position="204"/>
        <end position="216"/>
    </location>
</feature>
<protein>
    <submittedName>
        <fullName evidence="2">Uncharacterized protein</fullName>
    </submittedName>
</protein>
<sequence>MDLRARLFCRVSCTVSRASRGQAPSRVLGLEAALEDILMMCWKRHDGMKLDMNALQLSSFISFEEMNTLEESFYKHETVRFSASSHDDPDWDEDEDKYVDEGKYAVKDDCPDSDDGSGPNEMALKERYKDESGSNKAQNTCGISLSTHSFPSTFTRLCHEVLSVLVLQRAPVTISSPPFSQCIPRFSRGGLWNMVLPKNNPRQGRKDEHTSRKQAGDQRAPINSTGGVDRHAFRAEV</sequence>
<feature type="compositionally biased region" description="Basic and acidic residues" evidence="1">
    <location>
        <begin position="228"/>
        <end position="237"/>
    </location>
</feature>
<reference evidence="2" key="1">
    <citation type="journal article" date="2020" name="Stud. Mycol.">
        <title>101 Dothideomycetes genomes: a test case for predicting lifestyles and emergence of pathogens.</title>
        <authorList>
            <person name="Haridas S."/>
            <person name="Albert R."/>
            <person name="Binder M."/>
            <person name="Bloem J."/>
            <person name="Labutti K."/>
            <person name="Salamov A."/>
            <person name="Andreopoulos B."/>
            <person name="Baker S."/>
            <person name="Barry K."/>
            <person name="Bills G."/>
            <person name="Bluhm B."/>
            <person name="Cannon C."/>
            <person name="Castanera R."/>
            <person name="Culley D."/>
            <person name="Daum C."/>
            <person name="Ezra D."/>
            <person name="Gonzalez J."/>
            <person name="Henrissat B."/>
            <person name="Kuo A."/>
            <person name="Liang C."/>
            <person name="Lipzen A."/>
            <person name="Lutzoni F."/>
            <person name="Magnuson J."/>
            <person name="Mondo S."/>
            <person name="Nolan M."/>
            <person name="Ohm R."/>
            <person name="Pangilinan J."/>
            <person name="Park H.-J."/>
            <person name="Ramirez L."/>
            <person name="Alfaro M."/>
            <person name="Sun H."/>
            <person name="Tritt A."/>
            <person name="Yoshinaga Y."/>
            <person name="Zwiers L.-H."/>
            <person name="Turgeon B."/>
            <person name="Goodwin S."/>
            <person name="Spatafora J."/>
            <person name="Crous P."/>
            <person name="Grigoriev I."/>
        </authorList>
    </citation>
    <scope>NUCLEOTIDE SEQUENCE</scope>
    <source>
        <strain evidence="2">CBS 279.74</strain>
    </source>
</reference>
<evidence type="ECO:0000313" key="2">
    <source>
        <dbReference type="EMBL" id="KAF2709244.1"/>
    </source>
</evidence>
<evidence type="ECO:0000313" key="3">
    <source>
        <dbReference type="Proteomes" id="UP000799428"/>
    </source>
</evidence>
<organism evidence="2 3">
    <name type="scientific">Pleomassaria siparia CBS 279.74</name>
    <dbReference type="NCBI Taxonomy" id="1314801"/>
    <lineage>
        <taxon>Eukaryota</taxon>
        <taxon>Fungi</taxon>
        <taxon>Dikarya</taxon>
        <taxon>Ascomycota</taxon>
        <taxon>Pezizomycotina</taxon>
        <taxon>Dothideomycetes</taxon>
        <taxon>Pleosporomycetidae</taxon>
        <taxon>Pleosporales</taxon>
        <taxon>Pleomassariaceae</taxon>
        <taxon>Pleomassaria</taxon>
    </lineage>
</organism>